<reference evidence="2 3" key="1">
    <citation type="submission" date="2017-03" db="EMBL/GenBank/DDBJ databases">
        <title>Whole genome sequences of fourteen strains of Bradyrhizobium canariense and one strain of Bradyrhizobium japonicum isolated from Lupinus (Papilionoideae: Genisteae) species in Algeria.</title>
        <authorList>
            <person name="Crovadore J."/>
            <person name="Chekireb D."/>
            <person name="Brachmann A."/>
            <person name="Chablais R."/>
            <person name="Cochard B."/>
            <person name="Lefort F."/>
        </authorList>
    </citation>
    <scope>NUCLEOTIDE SEQUENCE [LARGE SCALE GENOMIC DNA]</scope>
    <source>
        <strain evidence="2 3">UBMA197</strain>
    </source>
</reference>
<name>A0A1Y2JIT7_BRAJP</name>
<sequence length="102" mass="11389">MKVVAGGRPPSSSLRGALAAKQSRRPPRRDSGLLRSARNDGVGRSLVPSLPPSRAVRDLARSSRPVRPILFHVKQQSAQFRFYCAWGCFRENAHRLLPPRFT</sequence>
<dbReference type="EMBL" id="NAFL01000270">
    <property type="protein sequence ID" value="OSJ28373.1"/>
    <property type="molecule type" value="Genomic_DNA"/>
</dbReference>
<accession>A0A1Y2JIT7</accession>
<comment type="caution">
    <text evidence="2">The sequence shown here is derived from an EMBL/GenBank/DDBJ whole genome shotgun (WGS) entry which is preliminary data.</text>
</comment>
<feature type="region of interest" description="Disordered" evidence="1">
    <location>
        <begin position="1"/>
        <end position="49"/>
    </location>
</feature>
<proteinExistence type="predicted"/>
<organism evidence="2 3">
    <name type="scientific">Bradyrhizobium japonicum</name>
    <dbReference type="NCBI Taxonomy" id="375"/>
    <lineage>
        <taxon>Bacteria</taxon>
        <taxon>Pseudomonadati</taxon>
        <taxon>Pseudomonadota</taxon>
        <taxon>Alphaproteobacteria</taxon>
        <taxon>Hyphomicrobiales</taxon>
        <taxon>Nitrobacteraceae</taxon>
        <taxon>Bradyrhizobium</taxon>
    </lineage>
</organism>
<gene>
    <name evidence="2" type="ORF">BSZ19_31075</name>
</gene>
<evidence type="ECO:0000313" key="2">
    <source>
        <dbReference type="EMBL" id="OSJ28373.1"/>
    </source>
</evidence>
<protein>
    <submittedName>
        <fullName evidence="2">Uncharacterized protein</fullName>
    </submittedName>
</protein>
<evidence type="ECO:0000256" key="1">
    <source>
        <dbReference type="SAM" id="MobiDB-lite"/>
    </source>
</evidence>
<evidence type="ECO:0000313" key="3">
    <source>
        <dbReference type="Proteomes" id="UP000193335"/>
    </source>
</evidence>
<dbReference type="Proteomes" id="UP000193335">
    <property type="component" value="Unassembled WGS sequence"/>
</dbReference>
<dbReference type="AlphaFoldDB" id="A0A1Y2JIT7"/>